<protein>
    <submittedName>
        <fullName evidence="1">Uncharacterized protein</fullName>
    </submittedName>
</protein>
<keyword evidence="2" id="KW-1185">Reference proteome</keyword>
<reference evidence="1 2" key="1">
    <citation type="submission" date="2021-06" db="EMBL/GenBank/DDBJ databases">
        <authorList>
            <person name="Palmer J.M."/>
        </authorList>
    </citation>
    <scope>NUCLEOTIDE SEQUENCE [LARGE SCALE GENOMIC DNA]</scope>
    <source>
        <strain evidence="1 2">CL_MEX2019</strain>
        <tissue evidence="1">Muscle</tissue>
    </source>
</reference>
<comment type="caution">
    <text evidence="1">The sequence shown here is derived from an EMBL/GenBank/DDBJ whole genome shotgun (WGS) entry which is preliminary data.</text>
</comment>
<sequence length="121" mass="12526">MAESAPGSAGRACGLVAPAARGFCTVAAGWFPGGSPLLFSKGWSSWDYRALGGLCNSVAPISLMSVLGPGGQICGSSNPLLYILMDKPYVQARSHTSTVVWIQGSYSQRFSGSSQRAPILA</sequence>
<accession>A0ABU7EYU5</accession>
<name>A0ABU7EYU5_9TELE</name>
<organism evidence="1 2">
    <name type="scientific">Characodon lateralis</name>
    <dbReference type="NCBI Taxonomy" id="208331"/>
    <lineage>
        <taxon>Eukaryota</taxon>
        <taxon>Metazoa</taxon>
        <taxon>Chordata</taxon>
        <taxon>Craniata</taxon>
        <taxon>Vertebrata</taxon>
        <taxon>Euteleostomi</taxon>
        <taxon>Actinopterygii</taxon>
        <taxon>Neopterygii</taxon>
        <taxon>Teleostei</taxon>
        <taxon>Neoteleostei</taxon>
        <taxon>Acanthomorphata</taxon>
        <taxon>Ovalentaria</taxon>
        <taxon>Atherinomorphae</taxon>
        <taxon>Cyprinodontiformes</taxon>
        <taxon>Goodeidae</taxon>
        <taxon>Characodon</taxon>
    </lineage>
</organism>
<gene>
    <name evidence="1" type="ORF">CHARACLAT_021588</name>
</gene>
<dbReference type="Proteomes" id="UP001352852">
    <property type="component" value="Unassembled WGS sequence"/>
</dbReference>
<evidence type="ECO:0000313" key="1">
    <source>
        <dbReference type="EMBL" id="MED6291255.1"/>
    </source>
</evidence>
<dbReference type="EMBL" id="JAHUTJ010067698">
    <property type="protein sequence ID" value="MED6291255.1"/>
    <property type="molecule type" value="Genomic_DNA"/>
</dbReference>
<proteinExistence type="predicted"/>
<evidence type="ECO:0000313" key="2">
    <source>
        <dbReference type="Proteomes" id="UP001352852"/>
    </source>
</evidence>